<comment type="caution">
    <text evidence="1">The sequence shown here is derived from an EMBL/GenBank/DDBJ whole genome shotgun (WGS) entry which is preliminary data.</text>
</comment>
<name>A0ACC0DSX9_9BASI</name>
<sequence>MVGDSQQPPGVKPLKSDSCVNVCASSSNVPITAIDPVNVKIDITLNDRTRSINIPIAQRRMKFDQIEWCEPFFKTYLKKWSFGQPSSLGTSSIQGGRVPILLSNCRKYQHHHHQLQQLVLGDIQVYPKKDTITFSSGLHSWASSLQQFSKRYAKKFGLDPNKMMAHDKDKQDGNGFNPHIDAQNYESCSSSSSTTSSSSNDEDDQRTVPANNQYQDAIATKIQRFEQSLNNVLDDHYWSTFFFIDPSPIHPHSNLSIDYQSPKPNHISVSLRKKLKHWVTQMAGQLRHIRTWKSY</sequence>
<evidence type="ECO:0000313" key="2">
    <source>
        <dbReference type="Proteomes" id="UP001060170"/>
    </source>
</evidence>
<dbReference type="Proteomes" id="UP001060170">
    <property type="component" value="Chromosome 16"/>
</dbReference>
<proteinExistence type="predicted"/>
<organism evidence="1 2">
    <name type="scientific">Puccinia striiformis f. sp. tritici</name>
    <dbReference type="NCBI Taxonomy" id="168172"/>
    <lineage>
        <taxon>Eukaryota</taxon>
        <taxon>Fungi</taxon>
        <taxon>Dikarya</taxon>
        <taxon>Basidiomycota</taxon>
        <taxon>Pucciniomycotina</taxon>
        <taxon>Pucciniomycetes</taxon>
        <taxon>Pucciniales</taxon>
        <taxon>Pucciniaceae</taxon>
        <taxon>Puccinia</taxon>
    </lineage>
</organism>
<accession>A0ACC0DSX9</accession>
<keyword evidence="2" id="KW-1185">Reference proteome</keyword>
<reference evidence="1 2" key="3">
    <citation type="journal article" date="2022" name="Microbiol. Spectr.">
        <title>Folding features and dynamics of 3D genome architecture in plant fungal pathogens.</title>
        <authorList>
            <person name="Xia C."/>
        </authorList>
    </citation>
    <scope>NUCLEOTIDE SEQUENCE [LARGE SCALE GENOMIC DNA]</scope>
    <source>
        <strain evidence="1 2">93-210</strain>
    </source>
</reference>
<reference evidence="2" key="2">
    <citation type="journal article" date="2018" name="Mol. Plant Microbe Interact.">
        <title>Genome sequence resources for the wheat stripe rust pathogen (Puccinia striiformis f. sp. tritici) and the barley stripe rust pathogen (Puccinia striiformis f. sp. hordei).</title>
        <authorList>
            <person name="Xia C."/>
            <person name="Wang M."/>
            <person name="Yin C."/>
            <person name="Cornejo O.E."/>
            <person name="Hulbert S.H."/>
            <person name="Chen X."/>
        </authorList>
    </citation>
    <scope>NUCLEOTIDE SEQUENCE [LARGE SCALE GENOMIC DNA]</scope>
    <source>
        <strain evidence="2">93-210</strain>
    </source>
</reference>
<dbReference type="EMBL" id="CM045880">
    <property type="protein sequence ID" value="KAI7938401.1"/>
    <property type="molecule type" value="Genomic_DNA"/>
</dbReference>
<reference evidence="2" key="1">
    <citation type="journal article" date="2018" name="BMC Genomics">
        <title>Genomic insights into host adaptation between the wheat stripe rust pathogen (Puccinia striiformis f. sp. tritici) and the barley stripe rust pathogen (Puccinia striiformis f. sp. hordei).</title>
        <authorList>
            <person name="Xia C."/>
            <person name="Wang M."/>
            <person name="Yin C."/>
            <person name="Cornejo O.E."/>
            <person name="Hulbert S.H."/>
            <person name="Chen X."/>
        </authorList>
    </citation>
    <scope>NUCLEOTIDE SEQUENCE [LARGE SCALE GENOMIC DNA]</scope>
    <source>
        <strain evidence="2">93-210</strain>
    </source>
</reference>
<evidence type="ECO:0000313" key="1">
    <source>
        <dbReference type="EMBL" id="KAI7938401.1"/>
    </source>
</evidence>
<gene>
    <name evidence="1" type="ORF">MJO28_015321</name>
</gene>
<protein>
    <submittedName>
        <fullName evidence="1">Uncharacterized protein</fullName>
    </submittedName>
</protein>